<dbReference type="Proteomes" id="UP000887013">
    <property type="component" value="Unassembled WGS sequence"/>
</dbReference>
<reference evidence="1" key="1">
    <citation type="submission" date="2020-08" db="EMBL/GenBank/DDBJ databases">
        <title>Multicomponent nature underlies the extraordinary mechanical properties of spider dragline silk.</title>
        <authorList>
            <person name="Kono N."/>
            <person name="Nakamura H."/>
            <person name="Mori M."/>
            <person name="Yoshida Y."/>
            <person name="Ohtoshi R."/>
            <person name="Malay A.D."/>
            <person name="Moran D.A.P."/>
            <person name="Tomita M."/>
            <person name="Numata K."/>
            <person name="Arakawa K."/>
        </authorList>
    </citation>
    <scope>NUCLEOTIDE SEQUENCE</scope>
</reference>
<name>A0A8X6MGV6_NEPPI</name>
<dbReference type="OrthoDB" id="10024802at2759"/>
<gene>
    <name evidence="1" type="ORF">NPIL_660051</name>
</gene>
<proteinExistence type="predicted"/>
<sequence>SVLQKTTNRKCQHQVHKLLDDSESHSNAVLEITYACDSDQRSYNRLMYLKNSNCNRGHLHTKGHSSLDMFQFWLMPELEGDYQDFIFQLDRATSDFHNKVRGYLKEYLPQRWISRTGSDDEALLR</sequence>
<comment type="caution">
    <text evidence="1">The sequence shown here is derived from an EMBL/GenBank/DDBJ whole genome shotgun (WGS) entry which is preliminary data.</text>
</comment>
<protein>
    <submittedName>
        <fullName evidence="1">Uncharacterized protein</fullName>
    </submittedName>
</protein>
<dbReference type="EMBL" id="BMAW01046415">
    <property type="protein sequence ID" value="GFS55245.1"/>
    <property type="molecule type" value="Genomic_DNA"/>
</dbReference>
<evidence type="ECO:0000313" key="1">
    <source>
        <dbReference type="EMBL" id="GFS55245.1"/>
    </source>
</evidence>
<feature type="non-terminal residue" evidence="1">
    <location>
        <position position="125"/>
    </location>
</feature>
<dbReference type="AlphaFoldDB" id="A0A8X6MGV6"/>
<evidence type="ECO:0000313" key="2">
    <source>
        <dbReference type="Proteomes" id="UP000887013"/>
    </source>
</evidence>
<organism evidence="1 2">
    <name type="scientific">Nephila pilipes</name>
    <name type="common">Giant wood spider</name>
    <name type="synonym">Nephila maculata</name>
    <dbReference type="NCBI Taxonomy" id="299642"/>
    <lineage>
        <taxon>Eukaryota</taxon>
        <taxon>Metazoa</taxon>
        <taxon>Ecdysozoa</taxon>
        <taxon>Arthropoda</taxon>
        <taxon>Chelicerata</taxon>
        <taxon>Arachnida</taxon>
        <taxon>Araneae</taxon>
        <taxon>Araneomorphae</taxon>
        <taxon>Entelegynae</taxon>
        <taxon>Araneoidea</taxon>
        <taxon>Nephilidae</taxon>
        <taxon>Nephila</taxon>
    </lineage>
</organism>
<accession>A0A8X6MGV6</accession>
<keyword evidence="2" id="KW-1185">Reference proteome</keyword>